<proteinExistence type="predicted"/>
<organism evidence="2 3">
    <name type="scientific">Actinomycetospora aurantiaca</name>
    <dbReference type="NCBI Taxonomy" id="3129233"/>
    <lineage>
        <taxon>Bacteria</taxon>
        <taxon>Bacillati</taxon>
        <taxon>Actinomycetota</taxon>
        <taxon>Actinomycetes</taxon>
        <taxon>Pseudonocardiales</taxon>
        <taxon>Pseudonocardiaceae</taxon>
        <taxon>Actinomycetospora</taxon>
    </lineage>
</organism>
<name>A0ABU8MIV9_9PSEU</name>
<comment type="caution">
    <text evidence="2">The sequence shown here is derived from an EMBL/GenBank/DDBJ whole genome shotgun (WGS) entry which is preliminary data.</text>
</comment>
<dbReference type="PROSITE" id="PS51257">
    <property type="entry name" value="PROKAR_LIPOPROTEIN"/>
    <property type="match status" value="1"/>
</dbReference>
<sequence>MISRRVLLASAGALALGACSARAEPAVAPAPPVPLRLSTRWSARPDGPLPATGDEGAPLQCVLSGSTERPAIRGGALVSNLPDAHSAAYLSQPLGQRLRRIGATFGFRPGDVAGSVALLAWTGSMPLSGHCHMVFTSDRWIAGVLVDGAVQEVDTAYYARPLVQDVRPYRVDLTFDGATVIADLPDGTRRTMTDPRFDRGDGVAACWEFYKNDAGSADSMLYETWAG</sequence>
<protein>
    <submittedName>
        <fullName evidence="2">Uncharacterized protein</fullName>
    </submittedName>
</protein>
<dbReference type="RefSeq" id="WP_337693017.1">
    <property type="nucleotide sequence ID" value="NZ_JBBEGN010000001.1"/>
</dbReference>
<reference evidence="2 3" key="1">
    <citation type="submission" date="2024-03" db="EMBL/GenBank/DDBJ databases">
        <title>Actinomycetospora sp. OC33-EN08, a novel actinomycete isolated from wild orchid (Aerides multiflora).</title>
        <authorList>
            <person name="Suriyachadkun C."/>
        </authorList>
    </citation>
    <scope>NUCLEOTIDE SEQUENCE [LARGE SCALE GENOMIC DNA]</scope>
    <source>
        <strain evidence="2 3">OC33-EN08</strain>
    </source>
</reference>
<evidence type="ECO:0000313" key="2">
    <source>
        <dbReference type="EMBL" id="MEJ2866393.1"/>
    </source>
</evidence>
<accession>A0ABU8MIV9</accession>
<dbReference type="Proteomes" id="UP001385809">
    <property type="component" value="Unassembled WGS sequence"/>
</dbReference>
<keyword evidence="1" id="KW-0732">Signal</keyword>
<keyword evidence="3" id="KW-1185">Reference proteome</keyword>
<dbReference type="InterPro" id="IPR006311">
    <property type="entry name" value="TAT_signal"/>
</dbReference>
<feature type="signal peptide" evidence="1">
    <location>
        <begin position="1"/>
        <end position="23"/>
    </location>
</feature>
<gene>
    <name evidence="2" type="ORF">WCD74_01365</name>
</gene>
<dbReference type="EMBL" id="JBBEGN010000001">
    <property type="protein sequence ID" value="MEJ2866393.1"/>
    <property type="molecule type" value="Genomic_DNA"/>
</dbReference>
<evidence type="ECO:0000313" key="3">
    <source>
        <dbReference type="Proteomes" id="UP001385809"/>
    </source>
</evidence>
<evidence type="ECO:0000256" key="1">
    <source>
        <dbReference type="SAM" id="SignalP"/>
    </source>
</evidence>
<dbReference type="PROSITE" id="PS51318">
    <property type="entry name" value="TAT"/>
    <property type="match status" value="1"/>
</dbReference>
<feature type="chain" id="PRO_5046906537" evidence="1">
    <location>
        <begin position="24"/>
        <end position="227"/>
    </location>
</feature>